<name>A0A7W6PYM2_9SPHN</name>
<sequence>MKLYRQREWKAYCADQIKLHGGKCVHCLRGSPEAVLQVHHRIYVKGRMPWEYPYEECDVLCRGCHAKEHGIIMPSKDWELIAHDDLGDLNGQCERCEQPLRYAHMVTHPNWGTMIVGEKCADKLTESTVGTEGHAAFLNYLTRRKTFVDSPKWSVAPNGGRFIERAGIMIEIVPADDGKFRFNLDNVRGKVDHGTLLEVQISVFDYVESGKASEYLAE</sequence>
<gene>
    <name evidence="1" type="ORF">GGQ90_004251</name>
</gene>
<protein>
    <recommendedName>
        <fullName evidence="3">HNH endonuclease</fullName>
    </recommendedName>
</protein>
<accession>A0A7W6PYM2</accession>
<evidence type="ECO:0000313" key="2">
    <source>
        <dbReference type="Proteomes" id="UP000590524"/>
    </source>
</evidence>
<evidence type="ECO:0000313" key="1">
    <source>
        <dbReference type="EMBL" id="MBB4150447.1"/>
    </source>
</evidence>
<proteinExistence type="predicted"/>
<dbReference type="RefSeq" id="WP_188083793.1">
    <property type="nucleotide sequence ID" value="NZ_JACIEU010000020.1"/>
</dbReference>
<dbReference type="EMBL" id="JACIEU010000020">
    <property type="protein sequence ID" value="MBB4150447.1"/>
    <property type="molecule type" value="Genomic_DNA"/>
</dbReference>
<organism evidence="1 2">
    <name type="scientific">Sphingobium scionense</name>
    <dbReference type="NCBI Taxonomy" id="1404341"/>
    <lineage>
        <taxon>Bacteria</taxon>
        <taxon>Pseudomonadati</taxon>
        <taxon>Pseudomonadota</taxon>
        <taxon>Alphaproteobacteria</taxon>
        <taxon>Sphingomonadales</taxon>
        <taxon>Sphingomonadaceae</taxon>
        <taxon>Sphingobium</taxon>
    </lineage>
</organism>
<dbReference type="AlphaFoldDB" id="A0A7W6PYM2"/>
<keyword evidence="2" id="KW-1185">Reference proteome</keyword>
<reference evidence="1 2" key="1">
    <citation type="submission" date="2020-08" db="EMBL/GenBank/DDBJ databases">
        <title>Genomic Encyclopedia of Type Strains, Phase IV (KMG-IV): sequencing the most valuable type-strain genomes for metagenomic binning, comparative biology and taxonomic classification.</title>
        <authorList>
            <person name="Goeker M."/>
        </authorList>
    </citation>
    <scope>NUCLEOTIDE SEQUENCE [LARGE SCALE GENOMIC DNA]</scope>
    <source>
        <strain evidence="1 2">DSM 19371</strain>
    </source>
</reference>
<dbReference type="Proteomes" id="UP000590524">
    <property type="component" value="Unassembled WGS sequence"/>
</dbReference>
<comment type="caution">
    <text evidence="1">The sequence shown here is derived from an EMBL/GenBank/DDBJ whole genome shotgun (WGS) entry which is preliminary data.</text>
</comment>
<evidence type="ECO:0008006" key="3">
    <source>
        <dbReference type="Google" id="ProtNLM"/>
    </source>
</evidence>